<evidence type="ECO:0000313" key="2">
    <source>
        <dbReference type="EMBL" id="GBL75085.1"/>
    </source>
</evidence>
<keyword evidence="1" id="KW-0472">Membrane</keyword>
<gene>
    <name evidence="2" type="ORF">AVEN_243860_1</name>
</gene>
<dbReference type="AlphaFoldDB" id="A0A4Y2A6T7"/>
<proteinExistence type="predicted"/>
<comment type="caution">
    <text evidence="2">The sequence shown here is derived from an EMBL/GenBank/DDBJ whole genome shotgun (WGS) entry which is preliminary data.</text>
</comment>
<dbReference type="Proteomes" id="UP000499080">
    <property type="component" value="Unassembled WGS sequence"/>
</dbReference>
<evidence type="ECO:0000313" key="3">
    <source>
        <dbReference type="Proteomes" id="UP000499080"/>
    </source>
</evidence>
<accession>A0A4Y2A6T7</accession>
<keyword evidence="3" id="KW-1185">Reference proteome</keyword>
<protein>
    <submittedName>
        <fullName evidence="2">Uncharacterized protein</fullName>
    </submittedName>
</protein>
<feature type="transmembrane region" description="Helical" evidence="1">
    <location>
        <begin position="80"/>
        <end position="103"/>
    </location>
</feature>
<dbReference type="EMBL" id="BGPR01000006">
    <property type="protein sequence ID" value="GBL75085.1"/>
    <property type="molecule type" value="Genomic_DNA"/>
</dbReference>
<keyword evidence="1" id="KW-1133">Transmembrane helix</keyword>
<organism evidence="2 3">
    <name type="scientific">Araneus ventricosus</name>
    <name type="common">Orbweaver spider</name>
    <name type="synonym">Epeira ventricosa</name>
    <dbReference type="NCBI Taxonomy" id="182803"/>
    <lineage>
        <taxon>Eukaryota</taxon>
        <taxon>Metazoa</taxon>
        <taxon>Ecdysozoa</taxon>
        <taxon>Arthropoda</taxon>
        <taxon>Chelicerata</taxon>
        <taxon>Arachnida</taxon>
        <taxon>Araneae</taxon>
        <taxon>Araneomorphae</taxon>
        <taxon>Entelegynae</taxon>
        <taxon>Araneoidea</taxon>
        <taxon>Araneidae</taxon>
        <taxon>Araneus</taxon>
    </lineage>
</organism>
<evidence type="ECO:0000256" key="1">
    <source>
        <dbReference type="SAM" id="Phobius"/>
    </source>
</evidence>
<reference evidence="2 3" key="1">
    <citation type="journal article" date="2019" name="Sci. Rep.">
        <title>Orb-weaving spider Araneus ventricosus genome elucidates the spidroin gene catalogue.</title>
        <authorList>
            <person name="Kono N."/>
            <person name="Nakamura H."/>
            <person name="Ohtoshi R."/>
            <person name="Moran D.A.P."/>
            <person name="Shinohara A."/>
            <person name="Yoshida Y."/>
            <person name="Fujiwara M."/>
            <person name="Mori M."/>
            <person name="Tomita M."/>
            <person name="Arakawa K."/>
        </authorList>
    </citation>
    <scope>NUCLEOTIDE SEQUENCE [LARGE SCALE GENOMIC DNA]</scope>
</reference>
<name>A0A4Y2A6T7_ARAVE</name>
<sequence length="163" mass="18579">MDSLISIKHPDRRVGIINLPEARVIRQAFKSKRANVNEIHFWRKEEAIHLSLRIVDIFRYSELEKPGVRFLRSQETPPSLLLGASFAPFFILFGSSCYVAAAFRRDASHLSRMRLLFPPKCFEMRNATLRSCLPMSEPDVKSFPHYTVTLSGRIPSGSRSGAD</sequence>
<keyword evidence="1" id="KW-0812">Transmembrane</keyword>